<keyword evidence="3" id="KW-1185">Reference proteome</keyword>
<dbReference type="InParanoid" id="A0A165N3R4"/>
<feature type="compositionally biased region" description="Acidic residues" evidence="1">
    <location>
        <begin position="741"/>
        <end position="765"/>
    </location>
</feature>
<accession>A0A165N3R4</accession>
<dbReference type="EMBL" id="KV425903">
    <property type="protein sequence ID" value="KZW00163.1"/>
    <property type="molecule type" value="Genomic_DNA"/>
</dbReference>
<feature type="compositionally biased region" description="Acidic residues" evidence="1">
    <location>
        <begin position="778"/>
        <end position="792"/>
    </location>
</feature>
<feature type="compositionally biased region" description="Pro residues" evidence="1">
    <location>
        <begin position="450"/>
        <end position="478"/>
    </location>
</feature>
<sequence length="855" mass="94835">MVPAPRTLLGLRRGPAANRWTTAFNGGAGRENLGRPLLKPLANGIWAHLPNAHVLVAGTELNKHYVEQALSSNVFKRRAGATQFSDFGGTVLQQGPQDVSISNVINNIVYAAAGEKIKDFPFMKLHMRIRSLVPDDFPPVSSFGKRVMVSDTRTIRIVRRGILSFLCHSEFPKYSAQKLDLIANGIGRFIVRDDDESIQISERLVLCSLMNYFNHPRNPVGLRVRINEQHSKLGTSEQAAGYGFEDASSYLFYNAFTPDDQPTPLLDVFAFQRSDDPNNKYDLTPEWAHCSAHLVRTWHTSTPERVQRNLTAVISTKAHNVPETLAWFMDENRAPFLKPDEHFGSDIIFVLRLCDPTGRFHGKLLFVSVTCKAWKNRHGGLKVKKPLFTSSPEGYFLGLTGESKARARMDILNVLHAFFPPLSGNKRPKEKEADDESEDESDPEEDAPPVALPLPRPPPVALPLPRPPPVALPLPRPRAPAKGKAKSRAKEAKASPKPKPKPKQGPKKYVYGDTVDFAVLRVVACYPHTFKLADPPTTSQGLYPLAMLSEKIMQLGCSFGFDAFEEAMERVGMKPDLDDEQILEEENAAFILPETIQLNRPEEEGIEDDDEGAKSDDSFEQFFEWSTVKIKKIVEADYPIEKVPLSSRANLSAAPTTTRKGDPSNDVARGEPSGVRYLGANAGMDVEGSNKDGEDLEAADDDSNFDDDGDSNFHDDGDSNFHEDDDDDGVRIYADARDGYNEDGDADNEREDGDEYELAGDYEEEEKARTYEGSPDSKDEEEGSAMDLDEDAVGASQPTVLDTAVAGLELDSDDAWGTQESEAEDENVAPRAQSVKRKASPGIDQDRVFRRRRDE</sequence>
<proteinExistence type="predicted"/>
<name>A0A165N3R4_EXIGL</name>
<feature type="region of interest" description="Disordered" evidence="1">
    <location>
        <begin position="651"/>
        <end position="855"/>
    </location>
</feature>
<feature type="compositionally biased region" description="Basic and acidic residues" evidence="1">
    <location>
        <begin position="711"/>
        <end position="722"/>
    </location>
</feature>
<feature type="compositionally biased region" description="Acidic residues" evidence="1">
    <location>
        <begin position="433"/>
        <end position="447"/>
    </location>
</feature>
<feature type="region of interest" description="Disordered" evidence="1">
    <location>
        <begin position="423"/>
        <end position="508"/>
    </location>
</feature>
<evidence type="ECO:0000256" key="1">
    <source>
        <dbReference type="SAM" id="MobiDB-lite"/>
    </source>
</evidence>
<feature type="compositionally biased region" description="Acidic residues" evidence="1">
    <location>
        <begin position="694"/>
        <end position="710"/>
    </location>
</feature>
<gene>
    <name evidence="2" type="ORF">EXIGLDRAFT_762027</name>
</gene>
<reference evidence="2 3" key="1">
    <citation type="journal article" date="2016" name="Mol. Biol. Evol.">
        <title>Comparative Genomics of Early-Diverging Mushroom-Forming Fungi Provides Insights into the Origins of Lignocellulose Decay Capabilities.</title>
        <authorList>
            <person name="Nagy L.G."/>
            <person name="Riley R."/>
            <person name="Tritt A."/>
            <person name="Adam C."/>
            <person name="Daum C."/>
            <person name="Floudas D."/>
            <person name="Sun H."/>
            <person name="Yadav J.S."/>
            <person name="Pangilinan J."/>
            <person name="Larsson K.H."/>
            <person name="Matsuura K."/>
            <person name="Barry K."/>
            <person name="Labutti K."/>
            <person name="Kuo R."/>
            <person name="Ohm R.A."/>
            <person name="Bhattacharya S.S."/>
            <person name="Shirouzu T."/>
            <person name="Yoshinaga Y."/>
            <person name="Martin F.M."/>
            <person name="Grigoriev I.V."/>
            <person name="Hibbett D.S."/>
        </authorList>
    </citation>
    <scope>NUCLEOTIDE SEQUENCE [LARGE SCALE GENOMIC DNA]</scope>
    <source>
        <strain evidence="2 3">HHB12029</strain>
    </source>
</reference>
<evidence type="ECO:0000313" key="3">
    <source>
        <dbReference type="Proteomes" id="UP000077266"/>
    </source>
</evidence>
<protein>
    <submittedName>
        <fullName evidence="2">Uncharacterized protein</fullName>
    </submittedName>
</protein>
<dbReference type="Proteomes" id="UP000077266">
    <property type="component" value="Unassembled WGS sequence"/>
</dbReference>
<organism evidence="2 3">
    <name type="scientific">Exidia glandulosa HHB12029</name>
    <dbReference type="NCBI Taxonomy" id="1314781"/>
    <lineage>
        <taxon>Eukaryota</taxon>
        <taxon>Fungi</taxon>
        <taxon>Dikarya</taxon>
        <taxon>Basidiomycota</taxon>
        <taxon>Agaricomycotina</taxon>
        <taxon>Agaricomycetes</taxon>
        <taxon>Auriculariales</taxon>
        <taxon>Exidiaceae</taxon>
        <taxon>Exidia</taxon>
    </lineage>
</organism>
<dbReference type="AlphaFoldDB" id="A0A165N3R4"/>
<evidence type="ECO:0000313" key="2">
    <source>
        <dbReference type="EMBL" id="KZW00163.1"/>
    </source>
</evidence>
<feature type="compositionally biased region" description="Basic and acidic residues" evidence="1">
    <location>
        <begin position="844"/>
        <end position="855"/>
    </location>
</feature>
<feature type="compositionally biased region" description="Basic residues" evidence="1">
    <location>
        <begin position="496"/>
        <end position="506"/>
    </location>
</feature>
<dbReference type="OrthoDB" id="2393824at2759"/>